<protein>
    <submittedName>
        <fullName evidence="2">Uncharacterized protein</fullName>
    </submittedName>
</protein>
<feature type="region of interest" description="Disordered" evidence="1">
    <location>
        <begin position="29"/>
        <end position="57"/>
    </location>
</feature>
<keyword evidence="3" id="KW-1185">Reference proteome</keyword>
<evidence type="ECO:0000256" key="1">
    <source>
        <dbReference type="SAM" id="MobiDB-lite"/>
    </source>
</evidence>
<evidence type="ECO:0000313" key="2">
    <source>
        <dbReference type="EMBL" id="KAJ7634818.1"/>
    </source>
</evidence>
<name>A0AAD7BZB8_9AGAR</name>
<dbReference type="AlphaFoldDB" id="A0AAD7BZB8"/>
<dbReference type="Proteomes" id="UP001221142">
    <property type="component" value="Unassembled WGS sequence"/>
</dbReference>
<gene>
    <name evidence="2" type="ORF">FB45DRAFT_1002313</name>
</gene>
<organism evidence="2 3">
    <name type="scientific">Roridomyces roridus</name>
    <dbReference type="NCBI Taxonomy" id="1738132"/>
    <lineage>
        <taxon>Eukaryota</taxon>
        <taxon>Fungi</taxon>
        <taxon>Dikarya</taxon>
        <taxon>Basidiomycota</taxon>
        <taxon>Agaricomycotina</taxon>
        <taxon>Agaricomycetes</taxon>
        <taxon>Agaricomycetidae</taxon>
        <taxon>Agaricales</taxon>
        <taxon>Marasmiineae</taxon>
        <taxon>Mycenaceae</taxon>
        <taxon>Roridomyces</taxon>
    </lineage>
</organism>
<sequence>MDVARLNKEWIVPGEVPLGYEGSSTCPAREGLLGQNPTRSVRTRRGVPDTCQRSTSEGTEVHARRNMGSWYRTYRAVLEPDKGGNTCQPGHRGGSTGTLLSQEDIKGQGPITQERTPDERYFGLRVTFSSLTDTTRLAYSPRLNSPPLDVLELVDLLVVPGRVTYAVPRLIRSPGKPA</sequence>
<evidence type="ECO:0000313" key="3">
    <source>
        <dbReference type="Proteomes" id="UP001221142"/>
    </source>
</evidence>
<comment type="caution">
    <text evidence="2">The sequence shown here is derived from an EMBL/GenBank/DDBJ whole genome shotgun (WGS) entry which is preliminary data.</text>
</comment>
<dbReference type="EMBL" id="JARKIF010000007">
    <property type="protein sequence ID" value="KAJ7634818.1"/>
    <property type="molecule type" value="Genomic_DNA"/>
</dbReference>
<proteinExistence type="predicted"/>
<accession>A0AAD7BZB8</accession>
<reference evidence="2" key="1">
    <citation type="submission" date="2023-03" db="EMBL/GenBank/DDBJ databases">
        <title>Massive genome expansion in bonnet fungi (Mycena s.s.) driven by repeated elements and novel gene families across ecological guilds.</title>
        <authorList>
            <consortium name="Lawrence Berkeley National Laboratory"/>
            <person name="Harder C.B."/>
            <person name="Miyauchi S."/>
            <person name="Viragh M."/>
            <person name="Kuo A."/>
            <person name="Thoen E."/>
            <person name="Andreopoulos B."/>
            <person name="Lu D."/>
            <person name="Skrede I."/>
            <person name="Drula E."/>
            <person name="Henrissat B."/>
            <person name="Morin E."/>
            <person name="Kohler A."/>
            <person name="Barry K."/>
            <person name="LaButti K."/>
            <person name="Morin E."/>
            <person name="Salamov A."/>
            <person name="Lipzen A."/>
            <person name="Mereny Z."/>
            <person name="Hegedus B."/>
            <person name="Baldrian P."/>
            <person name="Stursova M."/>
            <person name="Weitz H."/>
            <person name="Taylor A."/>
            <person name="Grigoriev I.V."/>
            <person name="Nagy L.G."/>
            <person name="Martin F."/>
            <person name="Kauserud H."/>
        </authorList>
    </citation>
    <scope>NUCLEOTIDE SEQUENCE</scope>
    <source>
        <strain evidence="2">9284</strain>
    </source>
</reference>